<dbReference type="EMBL" id="JACPUR010000034">
    <property type="protein sequence ID" value="MBI3128610.1"/>
    <property type="molecule type" value="Genomic_DNA"/>
</dbReference>
<gene>
    <name evidence="3" type="ORF">HYZ11_13480</name>
</gene>
<evidence type="ECO:0000259" key="2">
    <source>
        <dbReference type="Pfam" id="PF01425"/>
    </source>
</evidence>
<dbReference type="Pfam" id="PF01425">
    <property type="entry name" value="Amidase"/>
    <property type="match status" value="1"/>
</dbReference>
<dbReference type="AlphaFoldDB" id="A0A932HZJ3"/>
<sequence>MSADSLAFSSIAGLVPRIANGEVRPTEVLEACIARIEAHDPLINAFITRTFDLARRQAREREGELARGFCRGPLHGVPVALKDLLDLEGFPTTAGSRILKDHVPRSTAPAVRRLIEAGAVILGKTNLQEFARGGTGADSFFGPSRNPWDTNRTTGGSSSGSGAAVAAGFALGALGSDTGGSVRLPAAFCGLAGIRGTYGRVSRSGAVPLGRSFDAVGPLARTVEDAAILLQAIAGPDPADPSTGRAEPPDFRAEIGRGVEGLTLGVPSNYFWPGYDREVEGLARAAVSELERQGARLVEVEVPWAVLGQVAYAAVVGPESAEYHLPFLRERREEYVSPGADFFEQSLFIPGWRYVQAQRARTLFIRQAAALFRRVDAILTPTIPIQPPAIADCLDGMKTWAPISHATAPFSTVGVPAVQVPCGFTRLGLPAGLQIAGRWGEEALLVRIAAAYERAHPWWKRRPPVAPGAPPPAPWDIPSPTSQSGVGATGRSPLQTEEQIKAFAEAMNHRVAPERLDALTAGVNRLNASLAALDALDLKDCERAETLDVLTLKVENVPEA</sequence>
<dbReference type="InterPro" id="IPR000120">
    <property type="entry name" value="Amidase"/>
</dbReference>
<feature type="compositionally biased region" description="Polar residues" evidence="1">
    <location>
        <begin position="481"/>
        <end position="493"/>
    </location>
</feature>
<dbReference type="Gene3D" id="3.90.1300.10">
    <property type="entry name" value="Amidase signature (AS) domain"/>
    <property type="match status" value="1"/>
</dbReference>
<proteinExistence type="predicted"/>
<evidence type="ECO:0000313" key="4">
    <source>
        <dbReference type="Proteomes" id="UP000782312"/>
    </source>
</evidence>
<dbReference type="PANTHER" id="PTHR11895">
    <property type="entry name" value="TRANSAMIDASE"/>
    <property type="match status" value="1"/>
</dbReference>
<dbReference type="InterPro" id="IPR036928">
    <property type="entry name" value="AS_sf"/>
</dbReference>
<comment type="caution">
    <text evidence="3">The sequence shown here is derived from an EMBL/GenBank/DDBJ whole genome shotgun (WGS) entry which is preliminary data.</text>
</comment>
<protein>
    <submittedName>
        <fullName evidence="3">Amidase</fullName>
    </submittedName>
</protein>
<feature type="compositionally biased region" description="Pro residues" evidence="1">
    <location>
        <begin position="464"/>
        <end position="477"/>
    </location>
</feature>
<dbReference type="InterPro" id="IPR023631">
    <property type="entry name" value="Amidase_dom"/>
</dbReference>
<dbReference type="Proteomes" id="UP000782312">
    <property type="component" value="Unassembled WGS sequence"/>
</dbReference>
<dbReference type="SUPFAM" id="SSF75304">
    <property type="entry name" value="Amidase signature (AS) enzymes"/>
    <property type="match status" value="1"/>
</dbReference>
<dbReference type="PANTHER" id="PTHR11895:SF176">
    <property type="entry name" value="AMIDASE AMID-RELATED"/>
    <property type="match status" value="1"/>
</dbReference>
<dbReference type="InterPro" id="IPR020556">
    <property type="entry name" value="Amidase_CS"/>
</dbReference>
<name>A0A932HZJ3_UNCTE</name>
<evidence type="ECO:0000313" key="3">
    <source>
        <dbReference type="EMBL" id="MBI3128610.1"/>
    </source>
</evidence>
<dbReference type="GO" id="GO:0003824">
    <property type="term" value="F:catalytic activity"/>
    <property type="evidence" value="ECO:0007669"/>
    <property type="project" value="InterPro"/>
</dbReference>
<feature type="domain" description="Amidase" evidence="2">
    <location>
        <begin position="27"/>
        <end position="445"/>
    </location>
</feature>
<reference evidence="3" key="1">
    <citation type="submission" date="2020-07" db="EMBL/GenBank/DDBJ databases">
        <title>Huge and variable diversity of episymbiotic CPR bacteria and DPANN archaea in groundwater ecosystems.</title>
        <authorList>
            <person name="He C.Y."/>
            <person name="Keren R."/>
            <person name="Whittaker M."/>
            <person name="Farag I.F."/>
            <person name="Doudna J."/>
            <person name="Cate J.H.D."/>
            <person name="Banfield J.F."/>
        </authorList>
    </citation>
    <scope>NUCLEOTIDE SEQUENCE</scope>
    <source>
        <strain evidence="3">NC_groundwater_763_Ag_S-0.2um_68_21</strain>
    </source>
</reference>
<feature type="region of interest" description="Disordered" evidence="1">
    <location>
        <begin position="460"/>
        <end position="493"/>
    </location>
</feature>
<accession>A0A932HZJ3</accession>
<dbReference type="PROSITE" id="PS00571">
    <property type="entry name" value="AMIDASES"/>
    <property type="match status" value="1"/>
</dbReference>
<feature type="region of interest" description="Disordered" evidence="1">
    <location>
        <begin position="140"/>
        <end position="159"/>
    </location>
</feature>
<evidence type="ECO:0000256" key="1">
    <source>
        <dbReference type="SAM" id="MobiDB-lite"/>
    </source>
</evidence>
<organism evidence="3 4">
    <name type="scientific">Tectimicrobiota bacterium</name>
    <dbReference type="NCBI Taxonomy" id="2528274"/>
    <lineage>
        <taxon>Bacteria</taxon>
        <taxon>Pseudomonadati</taxon>
        <taxon>Nitrospinota/Tectimicrobiota group</taxon>
        <taxon>Candidatus Tectimicrobiota</taxon>
    </lineage>
</organism>